<evidence type="ECO:0000313" key="9">
    <source>
        <dbReference type="EMBL" id="KAK1799956.1"/>
    </source>
</evidence>
<dbReference type="GO" id="GO:0005925">
    <property type="term" value="C:focal adhesion"/>
    <property type="evidence" value="ECO:0007669"/>
    <property type="project" value="TreeGrafter"/>
</dbReference>
<dbReference type="PROSITE" id="PS01210">
    <property type="entry name" value="CAVEOLIN"/>
    <property type="match status" value="1"/>
</dbReference>
<keyword evidence="8" id="KW-1133">Transmembrane helix</keyword>
<evidence type="ECO:0000256" key="8">
    <source>
        <dbReference type="SAM" id="Phobius"/>
    </source>
</evidence>
<dbReference type="GO" id="GO:0060090">
    <property type="term" value="F:molecular adaptor activity"/>
    <property type="evidence" value="ECO:0007669"/>
    <property type="project" value="TreeGrafter"/>
</dbReference>
<feature type="transmembrane region" description="Helical" evidence="8">
    <location>
        <begin position="110"/>
        <end position="135"/>
    </location>
</feature>
<evidence type="ECO:0000256" key="7">
    <source>
        <dbReference type="SAM" id="MobiDB-lite"/>
    </source>
</evidence>
<dbReference type="GO" id="GO:0070836">
    <property type="term" value="P:caveola assembly"/>
    <property type="evidence" value="ECO:0007669"/>
    <property type="project" value="InterPro"/>
</dbReference>
<dbReference type="GO" id="GO:0051480">
    <property type="term" value="P:regulation of cytosolic calcium ion concentration"/>
    <property type="evidence" value="ECO:0007669"/>
    <property type="project" value="TreeGrafter"/>
</dbReference>
<dbReference type="GO" id="GO:0005901">
    <property type="term" value="C:caveola"/>
    <property type="evidence" value="ECO:0007669"/>
    <property type="project" value="UniProtKB-SubCell"/>
</dbReference>
<dbReference type="Proteomes" id="UP001239994">
    <property type="component" value="Unassembled WGS sequence"/>
</dbReference>
<proteinExistence type="inferred from homology"/>
<keyword evidence="5 6" id="KW-0472">Membrane</keyword>
<keyword evidence="10" id="KW-1185">Reference proteome</keyword>
<feature type="region of interest" description="Disordered" evidence="7">
    <location>
        <begin position="1"/>
        <end position="37"/>
    </location>
</feature>
<evidence type="ECO:0000256" key="6">
    <source>
        <dbReference type="RuleBase" id="RU000680"/>
    </source>
</evidence>
<dbReference type="InterPro" id="IPR001612">
    <property type="entry name" value="Caveolin"/>
</dbReference>
<sequence>MRAAADVDAEIYLGDEEGDNEDEESESNGGQPWKGRLETVVEEEEEEDIISTQSDTRPLLNERDPRQINECLKVSFEDVIAEPTAVRSGDRVWLWSHALFEVSRVWSYRIITALLAAPVSIIAGILFAVLSFLHIWLLSPCIKAILVNTGWLETLWHSILDIFILPFFYSAAKCYGGVGVRLTQE</sequence>
<reference evidence="9" key="1">
    <citation type="submission" date="2023-03" db="EMBL/GenBank/DDBJ databases">
        <title>Electrophorus voltai genome.</title>
        <authorList>
            <person name="Bian C."/>
        </authorList>
    </citation>
    <scope>NUCLEOTIDE SEQUENCE</scope>
    <source>
        <strain evidence="9">CB-2022</strain>
        <tissue evidence="9">Muscle</tissue>
    </source>
</reference>
<comment type="caution">
    <text evidence="9">The sequence shown here is derived from an EMBL/GenBank/DDBJ whole genome shotgun (WGS) entry which is preliminary data.</text>
</comment>
<keyword evidence="3 6" id="KW-1003">Cell membrane</keyword>
<evidence type="ECO:0000256" key="4">
    <source>
        <dbReference type="ARBA" id="ARBA00023034"/>
    </source>
</evidence>
<comment type="similarity">
    <text evidence="2 6">Belongs to the caveolin family.</text>
</comment>
<dbReference type="GO" id="GO:0030154">
    <property type="term" value="P:cell differentiation"/>
    <property type="evidence" value="ECO:0007669"/>
    <property type="project" value="TreeGrafter"/>
</dbReference>
<dbReference type="EMBL" id="JAROKS010000011">
    <property type="protein sequence ID" value="KAK1799956.1"/>
    <property type="molecule type" value="Genomic_DNA"/>
</dbReference>
<organism evidence="9 10">
    <name type="scientific">Electrophorus voltai</name>
    <dbReference type="NCBI Taxonomy" id="2609070"/>
    <lineage>
        <taxon>Eukaryota</taxon>
        <taxon>Metazoa</taxon>
        <taxon>Chordata</taxon>
        <taxon>Craniata</taxon>
        <taxon>Vertebrata</taxon>
        <taxon>Euteleostomi</taxon>
        <taxon>Actinopterygii</taxon>
        <taxon>Neopterygii</taxon>
        <taxon>Teleostei</taxon>
        <taxon>Ostariophysi</taxon>
        <taxon>Gymnotiformes</taxon>
        <taxon>Gymnotoidei</taxon>
        <taxon>Gymnotidae</taxon>
        <taxon>Electrophorus</taxon>
    </lineage>
</organism>
<comment type="function">
    <text evidence="6">May act as a scaffolding protein within caveolar membranes. Interacts directly with G-protein alpha subunits and can functionally regulate their activity.</text>
</comment>
<gene>
    <name evidence="9" type="ORF">P4O66_006480</name>
</gene>
<evidence type="ECO:0000256" key="2">
    <source>
        <dbReference type="ARBA" id="ARBA00010988"/>
    </source>
</evidence>
<dbReference type="Pfam" id="PF01146">
    <property type="entry name" value="Caveolin"/>
    <property type="match status" value="1"/>
</dbReference>
<evidence type="ECO:0000313" key="10">
    <source>
        <dbReference type="Proteomes" id="UP001239994"/>
    </source>
</evidence>
<evidence type="ECO:0000256" key="3">
    <source>
        <dbReference type="ARBA" id="ARBA00022475"/>
    </source>
</evidence>
<comment type="subcellular location">
    <subcellularLocation>
        <location evidence="1 6">Cell membrane</location>
        <topology evidence="1 6">Peripheral membrane protein</topology>
    </subcellularLocation>
    <subcellularLocation>
        <location evidence="6">Golgi apparatus membrane</location>
        <topology evidence="6">Peripheral membrane protein</topology>
    </subcellularLocation>
    <subcellularLocation>
        <location evidence="6">Membrane</location>
        <location evidence="6">Caveola</location>
        <topology evidence="6">Peripheral membrane protein</topology>
    </subcellularLocation>
</comment>
<accession>A0AAD8ZIT5</accession>
<keyword evidence="8" id="KW-0812">Transmembrane</keyword>
<keyword evidence="4 6" id="KW-0333">Golgi apparatus</keyword>
<dbReference type="GO" id="GO:0000139">
    <property type="term" value="C:Golgi membrane"/>
    <property type="evidence" value="ECO:0007669"/>
    <property type="project" value="UniProtKB-SubCell"/>
</dbReference>
<name>A0AAD8ZIT5_9TELE</name>
<evidence type="ECO:0000256" key="5">
    <source>
        <dbReference type="ARBA" id="ARBA00023136"/>
    </source>
</evidence>
<dbReference type="InterPro" id="IPR018361">
    <property type="entry name" value="Caveolin_CS"/>
</dbReference>
<dbReference type="AlphaFoldDB" id="A0AAD8ZIT5"/>
<dbReference type="PANTHER" id="PTHR10844">
    <property type="entry name" value="CAVEOLIN"/>
    <property type="match status" value="1"/>
</dbReference>
<dbReference type="PANTHER" id="PTHR10844:SF29">
    <property type="entry name" value="CAVEOLIN"/>
    <property type="match status" value="1"/>
</dbReference>
<dbReference type="GO" id="GO:0042383">
    <property type="term" value="C:sarcolemma"/>
    <property type="evidence" value="ECO:0007669"/>
    <property type="project" value="TreeGrafter"/>
</dbReference>
<feature type="compositionally biased region" description="Acidic residues" evidence="7">
    <location>
        <begin position="7"/>
        <end position="26"/>
    </location>
</feature>
<evidence type="ECO:0000256" key="1">
    <source>
        <dbReference type="ARBA" id="ARBA00004202"/>
    </source>
</evidence>
<feature type="transmembrane region" description="Helical" evidence="8">
    <location>
        <begin position="155"/>
        <end position="172"/>
    </location>
</feature>
<protein>
    <recommendedName>
        <fullName evidence="6">Caveolin</fullName>
    </recommendedName>
</protein>